<comment type="caution">
    <text evidence="10">The sequence shown here is derived from an EMBL/GenBank/DDBJ whole genome shotgun (WGS) entry which is preliminary data.</text>
</comment>
<feature type="transmembrane region" description="Helical" evidence="7">
    <location>
        <begin position="557"/>
        <end position="578"/>
    </location>
</feature>
<dbReference type="Gene3D" id="3.30.70.100">
    <property type="match status" value="1"/>
</dbReference>
<keyword evidence="4" id="KW-1278">Translocase</keyword>
<dbReference type="PROSITE" id="PS50846">
    <property type="entry name" value="HMA_2"/>
    <property type="match status" value="1"/>
</dbReference>
<feature type="transmembrane region" description="Helical" evidence="7">
    <location>
        <begin position="584"/>
        <end position="609"/>
    </location>
</feature>
<dbReference type="Pfam" id="PF00403">
    <property type="entry name" value="HMA"/>
    <property type="match status" value="1"/>
</dbReference>
<dbReference type="InterPro" id="IPR023298">
    <property type="entry name" value="ATPase_P-typ_TM_dom_sf"/>
</dbReference>
<evidence type="ECO:0000256" key="8">
    <source>
        <dbReference type="SAM" id="MobiDB-lite"/>
    </source>
</evidence>
<dbReference type="InterPro" id="IPR036163">
    <property type="entry name" value="HMA_dom_sf"/>
</dbReference>
<dbReference type="InterPro" id="IPR027256">
    <property type="entry name" value="P-typ_ATPase_IB"/>
</dbReference>
<dbReference type="Pfam" id="PF24534">
    <property type="entry name" value="HMA_PCA1"/>
    <property type="match status" value="1"/>
</dbReference>
<dbReference type="SUPFAM" id="SSF81653">
    <property type="entry name" value="Calcium ATPase, transduction domain A"/>
    <property type="match status" value="1"/>
</dbReference>
<accession>A0AA38RWX6</accession>
<keyword evidence="2 7" id="KW-0812">Transmembrane</keyword>
<sequence>MAGIENAKEPSASCQTGCCAPATGLVSTSDEQPKLETSDADACDCCVTKDKPSAVPADSNTGAAATSVIETKAAKVGGDACCDGDGNPGCCSPELEAAADPVLELTTTGANGCDCCGDKRECASLAASDDCADTCCKDAEAPTRCTDDGAPAAPDADGCSCCGDDTQESEAVQDVPVDDCCCPPPGPTQAAREGSRCTPCCSPASDVEPKSQGCVDRCGPGSCFMEDNEKEAARILKAGPKTGDRSSCCSVRSAASTRTKRRPALSLHALCCICCPPLARCFKSCCFMGGKGAADRQGATRRAAGPSSSKTGRCSPAKSGLSRTPSPRVSEDSCKDDCCRESGAETAKKAVEKSSCCQDPACGKAGGFDPSDIKACGKSEVLTVPLADTPVAIDLEKGSGAKERVVVSVQGMTCTGCETKLFRSLAGISGVSNTQTSLVLSRAEFDVDVGQTSVEDAIANLKRMTGFECTRMTNKGGHDLDILVEHGDDRDVLSRQPLPTGILDISVLDQGTLRVTYDPEIIGARDLVSRAFGRPLKLAPPRADPSLSAGSRHVRNVGIMTAISIILTIPVLVLEWAPLPDNDILYGSISLALATIIQVVVAGPFYIAAFKSLIFTRVIEMDMLIVLSTSAAYIFSVIAFAFVVKGRPLSTGEFFETSTLVVTLIMVGRFVSALARQKAVESISVRSLQQPTALLIEGDGPSMKEIDARLLQYGDVFRVMPESRIATDGTVISGISEVDESVITGESSPIEKSVKSPVVAGSVNGSGTLDVRVTRLPGNNTISTIANMVDAAKLSKPRTQEIADRVAGYFVPAVVSLTIITFSIWIAIGLAVRNQNGSEAAVQATTYAIAVLIISCPCAIGLAVPMVIVIAGGVAADRGVIFRTAETLETARKVTHVVFDKTGTLTTGKLTVSDAVYFGDEQAERISSLALGLVADIKHPVSQAVAKHLKDSGVLAEKLTNVKASPGKGVHGQCGSTILRAGNPHWLGMDSDPSIANYLSSASTLLCITVGGMLGAVFILQDSVRLEAADVMQRLKRAGISISIVSGDNTSAVDSVALILGISPSHALARQDPAAKAAYITTLRKQGATVMFVGDGTNDAVALAAAHIGLHIGDDAHGGGLSSSTSDVARGAADAVLLRPDLRGVCVLIELSRAAFRRVTFNFAWSFVYNLFAVLLAAGAFVHARVPPAYAGLGELVSVLPVIAAAVQLRWARVGGGITGE</sequence>
<dbReference type="NCBIfam" id="TIGR01525">
    <property type="entry name" value="ATPase-IB_hvy"/>
    <property type="match status" value="1"/>
</dbReference>
<dbReference type="InterPro" id="IPR044492">
    <property type="entry name" value="P_typ_ATPase_HD_dom"/>
</dbReference>
<dbReference type="PANTHER" id="PTHR46594:SF4">
    <property type="entry name" value="P-TYPE CATION-TRANSPORTING ATPASE"/>
    <property type="match status" value="1"/>
</dbReference>
<proteinExistence type="inferred from homology"/>
<dbReference type="SFLD" id="SFLDS00003">
    <property type="entry name" value="Haloacid_Dehalogenase"/>
    <property type="match status" value="1"/>
</dbReference>
<dbReference type="InterPro" id="IPR036412">
    <property type="entry name" value="HAD-like_sf"/>
</dbReference>
<keyword evidence="6 7" id="KW-0472">Membrane</keyword>
<dbReference type="Gene3D" id="2.70.150.10">
    <property type="entry name" value="Calcium-transporting ATPase, cytoplasmic transduction domain A"/>
    <property type="match status" value="1"/>
</dbReference>
<dbReference type="InterPro" id="IPR018303">
    <property type="entry name" value="ATPase_P-typ_P_site"/>
</dbReference>
<dbReference type="GO" id="GO:0019829">
    <property type="term" value="F:ATPase-coupled monoatomic cation transmembrane transporter activity"/>
    <property type="evidence" value="ECO:0007669"/>
    <property type="project" value="InterPro"/>
</dbReference>
<dbReference type="SFLD" id="SFLDG00002">
    <property type="entry name" value="C1.7:_P-type_atpase_like"/>
    <property type="match status" value="1"/>
</dbReference>
<gene>
    <name evidence="10" type="ORF">NKR23_g7232</name>
</gene>
<dbReference type="GO" id="GO:0016887">
    <property type="term" value="F:ATP hydrolysis activity"/>
    <property type="evidence" value="ECO:0007669"/>
    <property type="project" value="InterPro"/>
</dbReference>
<evidence type="ECO:0000256" key="5">
    <source>
        <dbReference type="ARBA" id="ARBA00022989"/>
    </source>
</evidence>
<organism evidence="10 11">
    <name type="scientific">Pleurostoma richardsiae</name>
    <dbReference type="NCBI Taxonomy" id="41990"/>
    <lineage>
        <taxon>Eukaryota</taxon>
        <taxon>Fungi</taxon>
        <taxon>Dikarya</taxon>
        <taxon>Ascomycota</taxon>
        <taxon>Pezizomycotina</taxon>
        <taxon>Sordariomycetes</taxon>
        <taxon>Sordariomycetidae</taxon>
        <taxon>Calosphaeriales</taxon>
        <taxon>Pleurostomataceae</taxon>
        <taxon>Pleurostoma</taxon>
    </lineage>
</organism>
<evidence type="ECO:0000256" key="1">
    <source>
        <dbReference type="ARBA" id="ARBA00004370"/>
    </source>
</evidence>
<keyword evidence="11" id="KW-1185">Reference proteome</keyword>
<dbReference type="CDD" id="cd00371">
    <property type="entry name" value="HMA"/>
    <property type="match status" value="1"/>
</dbReference>
<evidence type="ECO:0000256" key="6">
    <source>
        <dbReference type="ARBA" id="ARBA00023136"/>
    </source>
</evidence>
<dbReference type="AlphaFoldDB" id="A0AA38RWX6"/>
<keyword evidence="3 7" id="KW-0479">Metal-binding</keyword>
<dbReference type="SUPFAM" id="SSF81665">
    <property type="entry name" value="Calcium ATPase, transmembrane domain M"/>
    <property type="match status" value="1"/>
</dbReference>
<evidence type="ECO:0000256" key="3">
    <source>
        <dbReference type="ARBA" id="ARBA00022723"/>
    </source>
</evidence>
<dbReference type="InterPro" id="IPR023299">
    <property type="entry name" value="ATPase_P-typ_cyto_dom_N"/>
</dbReference>
<keyword evidence="7" id="KW-0547">Nucleotide-binding</keyword>
<evidence type="ECO:0000256" key="2">
    <source>
        <dbReference type="ARBA" id="ARBA00022692"/>
    </source>
</evidence>
<evidence type="ECO:0000259" key="9">
    <source>
        <dbReference type="PROSITE" id="PS50846"/>
    </source>
</evidence>
<dbReference type="GO" id="GO:0030003">
    <property type="term" value="P:intracellular monoatomic cation homeostasis"/>
    <property type="evidence" value="ECO:0007669"/>
    <property type="project" value="UniProtKB-ARBA"/>
</dbReference>
<dbReference type="GO" id="GO:0016020">
    <property type="term" value="C:membrane"/>
    <property type="evidence" value="ECO:0007669"/>
    <property type="project" value="UniProtKB-SubCell"/>
</dbReference>
<dbReference type="SUPFAM" id="SSF56784">
    <property type="entry name" value="HAD-like"/>
    <property type="match status" value="1"/>
</dbReference>
<evidence type="ECO:0000313" key="11">
    <source>
        <dbReference type="Proteomes" id="UP001174694"/>
    </source>
</evidence>
<evidence type="ECO:0000313" key="10">
    <source>
        <dbReference type="EMBL" id="KAJ9142501.1"/>
    </source>
</evidence>
<keyword evidence="5 7" id="KW-1133">Transmembrane helix</keyword>
<feature type="transmembrane region" description="Helical" evidence="7">
    <location>
        <begin position="848"/>
        <end position="874"/>
    </location>
</feature>
<feature type="transmembrane region" description="Helical" evidence="7">
    <location>
        <begin position="806"/>
        <end position="828"/>
    </location>
</feature>
<dbReference type="Proteomes" id="UP001174694">
    <property type="component" value="Unassembled WGS sequence"/>
</dbReference>
<dbReference type="InterPro" id="IPR008250">
    <property type="entry name" value="ATPase_P-typ_transduc_dom_A_sf"/>
</dbReference>
<dbReference type="NCBIfam" id="TIGR01494">
    <property type="entry name" value="ATPase_P-type"/>
    <property type="match status" value="1"/>
</dbReference>
<evidence type="ECO:0000256" key="4">
    <source>
        <dbReference type="ARBA" id="ARBA00022967"/>
    </source>
</evidence>
<feature type="transmembrane region" description="Helical" evidence="7">
    <location>
        <begin position="1189"/>
        <end position="1207"/>
    </location>
</feature>
<keyword evidence="7" id="KW-0067">ATP-binding</keyword>
<dbReference type="GO" id="GO:0046872">
    <property type="term" value="F:metal ion binding"/>
    <property type="evidence" value="ECO:0007669"/>
    <property type="project" value="UniProtKB-KW"/>
</dbReference>
<dbReference type="Gene3D" id="3.40.50.1000">
    <property type="entry name" value="HAD superfamily/HAD-like"/>
    <property type="match status" value="1"/>
</dbReference>
<dbReference type="Gene3D" id="3.40.1110.10">
    <property type="entry name" value="Calcium-transporting ATPase, cytoplasmic domain N"/>
    <property type="match status" value="1"/>
</dbReference>
<reference evidence="10" key="1">
    <citation type="submission" date="2022-07" db="EMBL/GenBank/DDBJ databases">
        <title>Fungi with potential for degradation of polypropylene.</title>
        <authorList>
            <person name="Gostincar C."/>
        </authorList>
    </citation>
    <scope>NUCLEOTIDE SEQUENCE</scope>
    <source>
        <strain evidence="10">EXF-13308</strain>
    </source>
</reference>
<dbReference type="InterPro" id="IPR059000">
    <property type="entry name" value="ATPase_P-type_domA"/>
</dbReference>
<dbReference type="InterPro" id="IPR001757">
    <property type="entry name" value="P_typ_ATPase"/>
</dbReference>
<dbReference type="SFLD" id="SFLDF00027">
    <property type="entry name" value="p-type_atpase"/>
    <property type="match status" value="1"/>
</dbReference>
<evidence type="ECO:0000256" key="7">
    <source>
        <dbReference type="RuleBase" id="RU362081"/>
    </source>
</evidence>
<dbReference type="PROSITE" id="PS00154">
    <property type="entry name" value="ATPASE_E1_E2"/>
    <property type="match status" value="1"/>
</dbReference>
<dbReference type="Pfam" id="PF00702">
    <property type="entry name" value="Hydrolase"/>
    <property type="match status" value="1"/>
</dbReference>
<dbReference type="InterPro" id="IPR006121">
    <property type="entry name" value="HMA_dom"/>
</dbReference>
<comment type="similarity">
    <text evidence="7">Belongs to the cation transport ATPase (P-type) (TC 3.A.3) family. Type IB subfamily.</text>
</comment>
<feature type="domain" description="HMA" evidence="9">
    <location>
        <begin position="403"/>
        <end position="470"/>
    </location>
</feature>
<comment type="subcellular location">
    <subcellularLocation>
        <location evidence="1 7">Membrane</location>
    </subcellularLocation>
</comment>
<dbReference type="InterPro" id="IPR056236">
    <property type="entry name" value="HMA_PCA1"/>
</dbReference>
<dbReference type="InterPro" id="IPR023214">
    <property type="entry name" value="HAD_sf"/>
</dbReference>
<protein>
    <submittedName>
        <fullName evidence="10">Heavy metal translocatin</fullName>
    </submittedName>
</protein>
<feature type="transmembrane region" description="Helical" evidence="7">
    <location>
        <begin position="621"/>
        <end position="642"/>
    </location>
</feature>
<dbReference type="PRINTS" id="PR00943">
    <property type="entry name" value="CUATPASE"/>
</dbReference>
<dbReference type="PRINTS" id="PR00119">
    <property type="entry name" value="CATATPASE"/>
</dbReference>
<dbReference type="FunFam" id="2.70.150.10:FF:000002">
    <property type="entry name" value="Copper-transporting ATPase 1, putative"/>
    <property type="match status" value="1"/>
</dbReference>
<name>A0AA38RWX6_9PEZI</name>
<dbReference type="EMBL" id="JANBVO010000022">
    <property type="protein sequence ID" value="KAJ9142501.1"/>
    <property type="molecule type" value="Genomic_DNA"/>
</dbReference>
<feature type="transmembrane region" description="Helical" evidence="7">
    <location>
        <begin position="1163"/>
        <end position="1183"/>
    </location>
</feature>
<dbReference type="PANTHER" id="PTHR46594">
    <property type="entry name" value="P-TYPE CATION-TRANSPORTING ATPASE"/>
    <property type="match status" value="1"/>
</dbReference>
<dbReference type="NCBIfam" id="TIGR01511">
    <property type="entry name" value="ATPase-IB1_Cu"/>
    <property type="match status" value="1"/>
</dbReference>
<dbReference type="SUPFAM" id="SSF55008">
    <property type="entry name" value="HMA, heavy metal-associated domain"/>
    <property type="match status" value="1"/>
</dbReference>
<dbReference type="GO" id="GO:0005524">
    <property type="term" value="F:ATP binding"/>
    <property type="evidence" value="ECO:0007669"/>
    <property type="project" value="UniProtKB-UniRule"/>
</dbReference>
<dbReference type="Pfam" id="PF00122">
    <property type="entry name" value="E1-E2_ATPase"/>
    <property type="match status" value="1"/>
</dbReference>
<feature type="region of interest" description="Disordered" evidence="8">
    <location>
        <begin position="297"/>
        <end position="335"/>
    </location>
</feature>